<evidence type="ECO:0000313" key="8">
    <source>
        <dbReference type="Proteomes" id="UP000779508"/>
    </source>
</evidence>
<comment type="caution">
    <text evidence="7">The sequence shown here is derived from an EMBL/GenBank/DDBJ whole genome shotgun (WGS) entry which is preliminary data.</text>
</comment>
<reference evidence="7 8" key="1">
    <citation type="submission" date="2021-06" db="EMBL/GenBank/DDBJ databases">
        <authorList>
            <person name="Sun Q."/>
            <person name="Li D."/>
        </authorList>
    </citation>
    <scope>NUCLEOTIDE SEQUENCE [LARGE SCALE GENOMIC DNA]</scope>
    <source>
        <strain evidence="7 8">MSJ-5</strain>
    </source>
</reference>
<feature type="transmembrane region" description="Helical" evidence="6">
    <location>
        <begin position="280"/>
        <end position="300"/>
    </location>
</feature>
<evidence type="ECO:0000256" key="1">
    <source>
        <dbReference type="ARBA" id="ARBA00004651"/>
    </source>
</evidence>
<evidence type="ECO:0000256" key="2">
    <source>
        <dbReference type="ARBA" id="ARBA00022475"/>
    </source>
</evidence>
<organism evidence="7 8">
    <name type="scientific">Alkaliphilus flagellatus</name>
    <dbReference type="NCBI Taxonomy" id="2841507"/>
    <lineage>
        <taxon>Bacteria</taxon>
        <taxon>Bacillati</taxon>
        <taxon>Bacillota</taxon>
        <taxon>Clostridia</taxon>
        <taxon>Peptostreptococcales</taxon>
        <taxon>Natronincolaceae</taxon>
        <taxon>Alkaliphilus</taxon>
    </lineage>
</organism>
<keyword evidence="8" id="KW-1185">Reference proteome</keyword>
<feature type="transmembrane region" description="Helical" evidence="6">
    <location>
        <begin position="387"/>
        <end position="405"/>
    </location>
</feature>
<feature type="transmembrane region" description="Helical" evidence="6">
    <location>
        <begin position="363"/>
        <end position="380"/>
    </location>
</feature>
<dbReference type="Pfam" id="PF02653">
    <property type="entry name" value="BPD_transp_2"/>
    <property type="match status" value="1"/>
</dbReference>
<keyword evidence="3 6" id="KW-0812">Transmembrane</keyword>
<gene>
    <name evidence="7" type="ORF">KQI88_06725</name>
</gene>
<proteinExistence type="predicted"/>
<feature type="transmembrane region" description="Helical" evidence="6">
    <location>
        <begin position="238"/>
        <end position="260"/>
    </location>
</feature>
<evidence type="ECO:0000256" key="3">
    <source>
        <dbReference type="ARBA" id="ARBA00022692"/>
    </source>
</evidence>
<feature type="transmembrane region" description="Helical" evidence="6">
    <location>
        <begin position="138"/>
        <end position="163"/>
    </location>
</feature>
<feature type="transmembrane region" description="Helical" evidence="6">
    <location>
        <begin position="63"/>
        <end position="96"/>
    </location>
</feature>
<keyword evidence="5 6" id="KW-0472">Membrane</keyword>
<dbReference type="InterPro" id="IPR001851">
    <property type="entry name" value="ABC_transp_permease"/>
</dbReference>
<dbReference type="RefSeq" id="WP_216415584.1">
    <property type="nucleotide sequence ID" value="NZ_JAHLQK010000002.1"/>
</dbReference>
<feature type="transmembrane region" description="Helical" evidence="6">
    <location>
        <begin position="198"/>
        <end position="217"/>
    </location>
</feature>
<keyword evidence="4 6" id="KW-1133">Transmembrane helix</keyword>
<dbReference type="EMBL" id="JAHLQK010000002">
    <property type="protein sequence ID" value="MBU5676106.1"/>
    <property type="molecule type" value="Genomic_DNA"/>
</dbReference>
<feature type="transmembrane region" description="Helical" evidence="6">
    <location>
        <begin position="417"/>
        <end position="436"/>
    </location>
</feature>
<evidence type="ECO:0000313" key="7">
    <source>
        <dbReference type="EMBL" id="MBU5676106.1"/>
    </source>
</evidence>
<evidence type="ECO:0000256" key="6">
    <source>
        <dbReference type="SAM" id="Phobius"/>
    </source>
</evidence>
<evidence type="ECO:0000256" key="4">
    <source>
        <dbReference type="ARBA" id="ARBA00022989"/>
    </source>
</evidence>
<comment type="subcellular location">
    <subcellularLocation>
        <location evidence="1">Cell membrane</location>
        <topology evidence="1">Multi-pass membrane protein</topology>
    </subcellularLocation>
</comment>
<name>A0ABS6G1S4_9FIRM</name>
<protein>
    <submittedName>
        <fullName evidence="7">ABC transporter permease</fullName>
    </submittedName>
</protein>
<feature type="transmembrane region" description="Helical" evidence="6">
    <location>
        <begin position="331"/>
        <end position="351"/>
    </location>
</feature>
<dbReference type="PANTHER" id="PTHR32196:SF15">
    <property type="entry name" value="SUGAR ABC TRANSPORTER PERMEASE PROTEIN"/>
    <property type="match status" value="1"/>
</dbReference>
<sequence>MIDKINDTENQKDNLKEKIKNLLTNHMVTVVFAVLCLIGFKASGLTFSFYLNDIITRISRNAFLVLALIIPVLAGMGLNFAIVLGAMAGQAAIIAVAHWGITGWQGILLCAVIAAPLAIIFGYLTGKLLNNTKGQEMITSLILGFFANGIYQMVFLILVGSIIPMKNEELILSTGVGVRTTIDLTGKLKYGLDDIFKLSFPMFVLLLSVVLAIYIICKYYKTRYLKEFNNKKYKTIGVTSLLLIIFSIISMNASALFQSFGNSSEFARKILLELIMINNVKVPIATGVLITLLCLFNIFISKTKIGQDFKSVGQDMHIATVSGINSNKIRVIAIVISTVLAAWGQIIYLQNLGTFSTYGSHEQVGMFAIAALLIGGASVTKATIGQALLGTVLFHTLFIVSPLAGRNLFGDPQLGEFFRAFVAYGVIGLSLGMHAWKQQIQAKHKL</sequence>
<dbReference type="PANTHER" id="PTHR32196">
    <property type="entry name" value="ABC TRANSPORTER PERMEASE PROTEIN YPHD-RELATED-RELATED"/>
    <property type="match status" value="1"/>
</dbReference>
<feature type="transmembrane region" description="Helical" evidence="6">
    <location>
        <begin position="30"/>
        <end position="51"/>
    </location>
</feature>
<evidence type="ECO:0000256" key="5">
    <source>
        <dbReference type="ARBA" id="ARBA00023136"/>
    </source>
</evidence>
<accession>A0ABS6G1S4</accession>
<feature type="transmembrane region" description="Helical" evidence="6">
    <location>
        <begin position="102"/>
        <end position="126"/>
    </location>
</feature>
<keyword evidence="2" id="KW-1003">Cell membrane</keyword>
<dbReference type="Proteomes" id="UP000779508">
    <property type="component" value="Unassembled WGS sequence"/>
</dbReference>